<accession>M6VAG5</accession>
<evidence type="ECO:0000313" key="2">
    <source>
        <dbReference type="Proteomes" id="UP000012112"/>
    </source>
</evidence>
<gene>
    <name evidence="1" type="ORF">LEP1GSC172_3290</name>
</gene>
<proteinExistence type="predicted"/>
<dbReference type="Proteomes" id="UP000012112">
    <property type="component" value="Unassembled WGS sequence"/>
</dbReference>
<reference evidence="1 2" key="1">
    <citation type="submission" date="2013-01" db="EMBL/GenBank/DDBJ databases">
        <authorList>
            <person name="Harkins D.M."/>
            <person name="Durkin A.S."/>
            <person name="Brinkac L.M."/>
            <person name="Haft D.H."/>
            <person name="Selengut J.D."/>
            <person name="Sanka R."/>
            <person name="DePew J."/>
            <person name="Purushe J."/>
            <person name="Matthias M.A."/>
            <person name="Vinetz J.M."/>
            <person name="Sutton G.G."/>
            <person name="Nierman W.C."/>
            <person name="Fouts D.E."/>
        </authorList>
    </citation>
    <scope>NUCLEOTIDE SEQUENCE [LARGE SCALE GENOMIC DNA]</scope>
    <source>
        <strain evidence="1 2">HAI1536</strain>
    </source>
</reference>
<comment type="caution">
    <text evidence="1">The sequence shown here is derived from an EMBL/GenBank/DDBJ whole genome shotgun (WGS) entry which is preliminary data.</text>
</comment>
<sequence length="83" mass="9531">MSRKETIKQIIEHRRKCVDSEQEHREALIEYIREFAKAKRGNTILLSRQSGIPNAKISNLLNQSGFPPGMEIILTLAETIQKL</sequence>
<evidence type="ECO:0000313" key="1">
    <source>
        <dbReference type="EMBL" id="EMO53875.1"/>
    </source>
</evidence>
<organism evidence="1 2">
    <name type="scientific">Leptospira noguchii</name>
    <dbReference type="NCBI Taxonomy" id="28182"/>
    <lineage>
        <taxon>Bacteria</taxon>
        <taxon>Pseudomonadati</taxon>
        <taxon>Spirochaetota</taxon>
        <taxon>Spirochaetia</taxon>
        <taxon>Leptospirales</taxon>
        <taxon>Leptospiraceae</taxon>
        <taxon>Leptospira</taxon>
    </lineage>
</organism>
<dbReference type="AlphaFoldDB" id="M6VAG5"/>
<protein>
    <submittedName>
        <fullName evidence="1">Uncharacterized protein</fullName>
    </submittedName>
</protein>
<dbReference type="RefSeq" id="WP_002178170.1">
    <property type="nucleotide sequence ID" value="NZ_AKWD02000033.1"/>
</dbReference>
<name>M6VAG5_9LEPT</name>
<dbReference type="EMBL" id="AKWD02000033">
    <property type="protein sequence ID" value="EMO53875.1"/>
    <property type="molecule type" value="Genomic_DNA"/>
</dbReference>